<feature type="non-terminal residue" evidence="2">
    <location>
        <position position="1"/>
    </location>
</feature>
<evidence type="ECO:0000256" key="1">
    <source>
        <dbReference type="SAM" id="MobiDB-lite"/>
    </source>
</evidence>
<evidence type="ECO:0000313" key="3">
    <source>
        <dbReference type="Proteomes" id="UP000824469"/>
    </source>
</evidence>
<reference evidence="2 3" key="1">
    <citation type="journal article" date="2021" name="Nat. Plants">
        <title>The Taxus genome provides insights into paclitaxel biosynthesis.</title>
        <authorList>
            <person name="Xiong X."/>
            <person name="Gou J."/>
            <person name="Liao Q."/>
            <person name="Li Y."/>
            <person name="Zhou Q."/>
            <person name="Bi G."/>
            <person name="Li C."/>
            <person name="Du R."/>
            <person name="Wang X."/>
            <person name="Sun T."/>
            <person name="Guo L."/>
            <person name="Liang H."/>
            <person name="Lu P."/>
            <person name="Wu Y."/>
            <person name="Zhang Z."/>
            <person name="Ro D.K."/>
            <person name="Shang Y."/>
            <person name="Huang S."/>
            <person name="Yan J."/>
        </authorList>
    </citation>
    <scope>NUCLEOTIDE SEQUENCE [LARGE SCALE GENOMIC DNA]</scope>
    <source>
        <strain evidence="2">Ta-2019</strain>
    </source>
</reference>
<dbReference type="AlphaFoldDB" id="A0AA38FB16"/>
<comment type="caution">
    <text evidence="2">The sequence shown here is derived from an EMBL/GenBank/DDBJ whole genome shotgun (WGS) entry which is preliminary data.</text>
</comment>
<dbReference type="Proteomes" id="UP000824469">
    <property type="component" value="Unassembled WGS sequence"/>
</dbReference>
<proteinExistence type="predicted"/>
<dbReference type="EMBL" id="JAHRHJ020000011">
    <property type="protein sequence ID" value="KAH9295061.1"/>
    <property type="molecule type" value="Genomic_DNA"/>
</dbReference>
<protein>
    <submittedName>
        <fullName evidence="2">Uncharacterized protein</fullName>
    </submittedName>
</protein>
<accession>A0AA38FB16</accession>
<organism evidence="2 3">
    <name type="scientific">Taxus chinensis</name>
    <name type="common">Chinese yew</name>
    <name type="synonym">Taxus wallichiana var. chinensis</name>
    <dbReference type="NCBI Taxonomy" id="29808"/>
    <lineage>
        <taxon>Eukaryota</taxon>
        <taxon>Viridiplantae</taxon>
        <taxon>Streptophyta</taxon>
        <taxon>Embryophyta</taxon>
        <taxon>Tracheophyta</taxon>
        <taxon>Spermatophyta</taxon>
        <taxon>Pinopsida</taxon>
        <taxon>Pinidae</taxon>
        <taxon>Conifers II</taxon>
        <taxon>Cupressales</taxon>
        <taxon>Taxaceae</taxon>
        <taxon>Taxus</taxon>
    </lineage>
</organism>
<gene>
    <name evidence="2" type="ORF">KI387_038649</name>
</gene>
<name>A0AA38FB16_TAXCH</name>
<evidence type="ECO:0000313" key="2">
    <source>
        <dbReference type="EMBL" id="KAH9295061.1"/>
    </source>
</evidence>
<feature type="region of interest" description="Disordered" evidence="1">
    <location>
        <begin position="1"/>
        <end position="51"/>
    </location>
</feature>
<feature type="non-terminal residue" evidence="2">
    <location>
        <position position="51"/>
    </location>
</feature>
<keyword evidence="3" id="KW-1185">Reference proteome</keyword>
<sequence>RGEKQRATSSVTPSQIVEVLDSPPPPEQGKIPSEDEVGQPLVSPFDDCSSE</sequence>